<comment type="caution">
    <text evidence="11">The sequence shown here is derived from an EMBL/GenBank/DDBJ whole genome shotgun (WGS) entry which is preliminary data.</text>
</comment>
<dbReference type="Proteomes" id="UP000241769">
    <property type="component" value="Unassembled WGS sequence"/>
</dbReference>
<dbReference type="InterPro" id="IPR036291">
    <property type="entry name" value="NAD(P)-bd_dom_sf"/>
</dbReference>
<evidence type="ECO:0000256" key="9">
    <source>
        <dbReference type="PIRSR" id="PIRSR500133-3"/>
    </source>
</evidence>
<evidence type="ECO:0000256" key="5">
    <source>
        <dbReference type="ARBA" id="ARBA00023027"/>
    </source>
</evidence>
<reference evidence="11 12" key="1">
    <citation type="journal article" date="2018" name="Genome Biol. Evol.">
        <title>Multiple Roots of Fruiting Body Formation in Amoebozoa.</title>
        <authorList>
            <person name="Hillmann F."/>
            <person name="Forbes G."/>
            <person name="Novohradska S."/>
            <person name="Ferling I."/>
            <person name="Riege K."/>
            <person name="Groth M."/>
            <person name="Westermann M."/>
            <person name="Marz M."/>
            <person name="Spaller T."/>
            <person name="Winckler T."/>
            <person name="Schaap P."/>
            <person name="Glockner G."/>
        </authorList>
    </citation>
    <scope>NUCLEOTIDE SEQUENCE [LARGE SCALE GENOMIC DNA]</scope>
    <source>
        <strain evidence="11 12">Jena</strain>
    </source>
</reference>
<protein>
    <recommendedName>
        <fullName evidence="3 7">UDP-glucose 6-dehydrogenase</fullName>
        <ecNumber evidence="3 7">1.1.1.22</ecNumber>
    </recommendedName>
</protein>
<evidence type="ECO:0000256" key="8">
    <source>
        <dbReference type="PIRSR" id="PIRSR500133-1"/>
    </source>
</evidence>
<dbReference type="NCBIfam" id="TIGR03026">
    <property type="entry name" value="NDP-sugDHase"/>
    <property type="match status" value="1"/>
</dbReference>
<feature type="binding site" evidence="9">
    <location>
        <position position="80"/>
    </location>
    <ligand>
        <name>NAD(+)</name>
        <dbReference type="ChEBI" id="CHEBI:57540"/>
    </ligand>
</feature>
<dbReference type="InterPro" id="IPR017476">
    <property type="entry name" value="UDP-Glc/GDP-Man"/>
</dbReference>
<feature type="binding site" evidence="9">
    <location>
        <begin position="59"/>
        <end position="64"/>
    </location>
    <ligand>
        <name>NAD(+)</name>
        <dbReference type="ChEBI" id="CHEBI:57540"/>
    </ligand>
</feature>
<evidence type="ECO:0000256" key="2">
    <source>
        <dbReference type="ARBA" id="ARBA00006601"/>
    </source>
</evidence>
<dbReference type="Pfam" id="PF03721">
    <property type="entry name" value="UDPG_MGDP_dh_N"/>
    <property type="match status" value="1"/>
</dbReference>
<dbReference type="GO" id="GO:0005634">
    <property type="term" value="C:nucleus"/>
    <property type="evidence" value="ECO:0007669"/>
    <property type="project" value="TreeGrafter"/>
</dbReference>
<dbReference type="FunFam" id="3.40.50.720:FF:000032">
    <property type="entry name" value="UDP-glucose 6-dehydrogenase"/>
    <property type="match status" value="1"/>
</dbReference>
<evidence type="ECO:0000256" key="6">
    <source>
        <dbReference type="ARBA" id="ARBA00047473"/>
    </source>
</evidence>
<dbReference type="InterPro" id="IPR036220">
    <property type="entry name" value="UDP-Glc/GDP-Man_DH_C_sf"/>
</dbReference>
<dbReference type="InParanoid" id="A0A2P6N5R2"/>
<dbReference type="OrthoDB" id="5059218at2759"/>
<evidence type="ECO:0000313" key="12">
    <source>
        <dbReference type="Proteomes" id="UP000241769"/>
    </source>
</evidence>
<dbReference type="GO" id="GO:0051287">
    <property type="term" value="F:NAD binding"/>
    <property type="evidence" value="ECO:0007669"/>
    <property type="project" value="InterPro"/>
</dbReference>
<feature type="binding site" evidence="9">
    <location>
        <begin position="169"/>
        <end position="170"/>
    </location>
    <ligand>
        <name>NAD(+)</name>
        <dbReference type="ChEBI" id="CHEBI:57540"/>
    </ligand>
</feature>
<dbReference type="InterPro" id="IPR008927">
    <property type="entry name" value="6-PGluconate_DH-like_C_sf"/>
</dbReference>
<dbReference type="SUPFAM" id="SSF52413">
    <property type="entry name" value="UDP-glucose/GDP-mannose dehydrogenase C-terminal domain"/>
    <property type="match status" value="1"/>
</dbReference>
<evidence type="ECO:0000313" key="11">
    <source>
        <dbReference type="EMBL" id="PRP79287.1"/>
    </source>
</evidence>
<dbReference type="PANTHER" id="PTHR11374:SF3">
    <property type="entry name" value="UDP-GLUCOSE 6-DEHYDROGENASE"/>
    <property type="match status" value="1"/>
</dbReference>
<comment type="pathway">
    <text evidence="1">Nucleotide-sugar biosynthesis; UDP-alpha-D-glucuronate biosynthesis; UDP-alpha-D-glucuronate from UDP-alpha-D-glucose: step 1/1.</text>
</comment>
<evidence type="ECO:0000259" key="10">
    <source>
        <dbReference type="SMART" id="SM00984"/>
    </source>
</evidence>
<keyword evidence="5 7" id="KW-0520">NAD</keyword>
<dbReference type="SMART" id="SM00984">
    <property type="entry name" value="UDPG_MGDP_dh_C"/>
    <property type="match status" value="1"/>
</dbReference>
<dbReference type="EC" id="1.1.1.22" evidence="3 7"/>
<name>A0A2P6N5R2_9EUKA</name>
<evidence type="ECO:0000256" key="4">
    <source>
        <dbReference type="ARBA" id="ARBA00023002"/>
    </source>
</evidence>
<evidence type="ECO:0000256" key="1">
    <source>
        <dbReference type="ARBA" id="ARBA00004701"/>
    </source>
</evidence>
<feature type="binding site" evidence="9">
    <location>
        <begin position="315"/>
        <end position="318"/>
    </location>
    <ligand>
        <name>NAD(+)</name>
        <dbReference type="ChEBI" id="CHEBI:57540"/>
    </ligand>
</feature>
<dbReference type="SUPFAM" id="SSF51735">
    <property type="entry name" value="NAD(P)-binding Rossmann-fold domains"/>
    <property type="match status" value="1"/>
</dbReference>
<feature type="domain" description="UDP-glucose/GDP-mannose dehydrogenase C-terminal" evidence="10">
    <location>
        <begin position="371"/>
        <end position="489"/>
    </location>
</feature>
<comment type="catalytic activity">
    <reaction evidence="6 7">
        <text>UDP-alpha-D-glucose + 2 NAD(+) + H2O = UDP-alpha-D-glucuronate + 2 NADH + 3 H(+)</text>
        <dbReference type="Rhea" id="RHEA:23596"/>
        <dbReference type="ChEBI" id="CHEBI:15377"/>
        <dbReference type="ChEBI" id="CHEBI:15378"/>
        <dbReference type="ChEBI" id="CHEBI:57540"/>
        <dbReference type="ChEBI" id="CHEBI:57945"/>
        <dbReference type="ChEBI" id="CHEBI:58052"/>
        <dbReference type="ChEBI" id="CHEBI:58885"/>
        <dbReference type="EC" id="1.1.1.22"/>
    </reaction>
</comment>
<accession>A0A2P6N5R2</accession>
<dbReference type="FunFam" id="3.40.50.720:FF:000193">
    <property type="entry name" value="UDP-glucose 6-dehydrogenase"/>
    <property type="match status" value="1"/>
</dbReference>
<dbReference type="FunFam" id="1.20.5.100:FF:000001">
    <property type="entry name" value="UDP-glucose 6-dehydrogenase"/>
    <property type="match status" value="1"/>
</dbReference>
<feature type="binding site" evidence="9">
    <location>
        <position position="204"/>
    </location>
    <ligand>
        <name>NAD(+)</name>
        <dbReference type="ChEBI" id="CHEBI:57540"/>
    </ligand>
</feature>
<dbReference type="Pfam" id="PF03720">
    <property type="entry name" value="UDPG_MGDP_dh_C"/>
    <property type="match status" value="1"/>
</dbReference>
<dbReference type="InterPro" id="IPR001732">
    <property type="entry name" value="UDP-Glc/GDP-Man_DH_N"/>
</dbReference>
<dbReference type="PIRSF" id="PIRSF500133">
    <property type="entry name" value="UDPglc_DH_euk"/>
    <property type="match status" value="1"/>
</dbReference>
<organism evidence="11 12">
    <name type="scientific">Planoprotostelium fungivorum</name>
    <dbReference type="NCBI Taxonomy" id="1890364"/>
    <lineage>
        <taxon>Eukaryota</taxon>
        <taxon>Amoebozoa</taxon>
        <taxon>Evosea</taxon>
        <taxon>Variosea</taxon>
        <taxon>Cavosteliida</taxon>
        <taxon>Cavosteliaceae</taxon>
        <taxon>Planoprotostelium</taxon>
    </lineage>
</organism>
<dbReference type="PANTHER" id="PTHR11374">
    <property type="entry name" value="UDP-GLUCOSE DEHYDROGENASE/UDP-MANNAC DEHYDROGENASE"/>
    <property type="match status" value="1"/>
</dbReference>
<dbReference type="SUPFAM" id="SSF48179">
    <property type="entry name" value="6-phosphogluconate dehydrogenase C-terminal domain-like"/>
    <property type="match status" value="1"/>
</dbReference>
<keyword evidence="12" id="KW-1185">Reference proteome</keyword>
<gene>
    <name evidence="11" type="ORF">PROFUN_12428</name>
</gene>
<dbReference type="PIRSF" id="PIRSF000124">
    <property type="entry name" value="UDPglc_GDPman_dh"/>
    <property type="match status" value="1"/>
</dbReference>
<dbReference type="GO" id="GO:0006024">
    <property type="term" value="P:glycosaminoglycan biosynthetic process"/>
    <property type="evidence" value="ECO:0007669"/>
    <property type="project" value="TreeGrafter"/>
</dbReference>
<dbReference type="Pfam" id="PF00984">
    <property type="entry name" value="UDPG_MGDP_dh"/>
    <property type="match status" value="1"/>
</dbReference>
<feature type="binding site" evidence="9">
    <location>
        <position position="385"/>
    </location>
    <ligand>
        <name>NAD(+)</name>
        <dbReference type="ChEBI" id="CHEBI:57540"/>
    </ligand>
</feature>
<dbReference type="InterPro" id="IPR014027">
    <property type="entry name" value="UDP-Glc/GDP-Man_DH_C"/>
</dbReference>
<dbReference type="AlphaFoldDB" id="A0A2P6N5R2"/>
<dbReference type="STRING" id="1890364.A0A2P6N5R2"/>
<dbReference type="Gene3D" id="3.40.50.720">
    <property type="entry name" value="NAD(P)-binding Rossmann-like Domain"/>
    <property type="match status" value="2"/>
</dbReference>
<proteinExistence type="inferred from homology"/>
<dbReference type="UniPathway" id="UPA00038">
    <property type="reaction ID" value="UER00491"/>
</dbReference>
<dbReference type="InterPro" id="IPR028356">
    <property type="entry name" value="UDPglc_DH_euk"/>
</dbReference>
<evidence type="ECO:0000256" key="7">
    <source>
        <dbReference type="PIRNR" id="PIRNR000124"/>
    </source>
</evidence>
<dbReference type="InterPro" id="IPR014026">
    <property type="entry name" value="UDP-Glc/GDP-Man_DH_dimer"/>
</dbReference>
<feature type="binding site" evidence="9">
    <location>
        <begin position="128"/>
        <end position="132"/>
    </location>
    <ligand>
        <name>NAD(+)</name>
        <dbReference type="ChEBI" id="CHEBI:57540"/>
    </ligand>
</feature>
<dbReference type="GO" id="GO:0006065">
    <property type="term" value="P:UDP-glucuronate biosynthetic process"/>
    <property type="evidence" value="ECO:0007669"/>
    <property type="project" value="UniProtKB-UniPathway"/>
</dbReference>
<comment type="similarity">
    <text evidence="2 7">Belongs to the UDP-glucose/GDP-mannose dehydrogenase family.</text>
</comment>
<feature type="active site" description="Nucleophile" evidence="8">
    <location>
        <position position="315"/>
    </location>
</feature>
<dbReference type="GO" id="GO:0003979">
    <property type="term" value="F:UDP-glucose 6-dehydrogenase activity"/>
    <property type="evidence" value="ECO:0007669"/>
    <property type="project" value="UniProtKB-EC"/>
</dbReference>
<dbReference type="EMBL" id="MDYQ01000189">
    <property type="protein sequence ID" value="PRP79287.1"/>
    <property type="molecule type" value="Genomic_DNA"/>
</dbReference>
<dbReference type="Gene3D" id="1.20.5.100">
    <property type="entry name" value="Cytochrome c1, transmembrane anchor, C-terminal"/>
    <property type="match status" value="1"/>
</dbReference>
<evidence type="ECO:0000256" key="3">
    <source>
        <dbReference type="ARBA" id="ARBA00012954"/>
    </source>
</evidence>
<sequence>MLCVDEWCLLLSIINNCTIRLRRHSEKEGRSSRKLFPFFPLLARTNISQSNMVKVACLGAGYVGGPTCAVLALKAQVQERIAGWNSNELPIYEPGLHEVVMQCRGKTLFFTTDIKKAIQEADIVFVSVQTPTKKTGIGAGVASDLTYIESCARTIAEHSESDKIIVEKSTVPCGTASVIQTILKANNPKGLKYQVLSNPEFLAEGTAIDDLMNPDRVLIGSNTDAGGLEAAQKLKSLYAAWVEPSKIFLVNTWSSELSKLAANAMLAQRVSSVNALSALCEVTGANVSEVTRACGMDQRIGKHFLQASLGFGGSCFQKDIQSLVYISQSLHLNEVADYWRQVMTINDYQKVRFVKRIISRMFDTVTHKKIAVLGFAFKKNTGDTRETAAATVVRLLAQDNANVFVYDPKVKEDSMLFELRQGVSEQEFQQIQKKITHSKSVLEACSGADAVVICTEWDEFKDTNMNYEEVYKVMRKPAFLFDGRLIVNASKLSKIGFQVEVIGSASSQKHDTRFYKEE</sequence>
<keyword evidence="4 7" id="KW-0560">Oxidoreductase</keyword>